<organism evidence="2">
    <name type="scientific">marine sediment metagenome</name>
    <dbReference type="NCBI Taxonomy" id="412755"/>
    <lineage>
        <taxon>unclassified sequences</taxon>
        <taxon>metagenomes</taxon>
        <taxon>ecological metagenomes</taxon>
    </lineage>
</organism>
<reference evidence="2" key="1">
    <citation type="journal article" date="2014" name="Front. Microbiol.">
        <title>High frequency of phylogenetically diverse reductive dehalogenase-homologous genes in deep subseafloor sedimentary metagenomes.</title>
        <authorList>
            <person name="Kawai M."/>
            <person name="Futagami T."/>
            <person name="Toyoda A."/>
            <person name="Takaki Y."/>
            <person name="Nishi S."/>
            <person name="Hori S."/>
            <person name="Arai W."/>
            <person name="Tsubouchi T."/>
            <person name="Morono Y."/>
            <person name="Uchiyama I."/>
            <person name="Ito T."/>
            <person name="Fujiyama A."/>
            <person name="Inagaki F."/>
            <person name="Takami H."/>
        </authorList>
    </citation>
    <scope>NUCLEOTIDE SEQUENCE</scope>
    <source>
        <strain evidence="2">Expedition CK06-06</strain>
    </source>
</reference>
<proteinExistence type="predicted"/>
<dbReference type="EMBL" id="BARU01009208">
    <property type="protein sequence ID" value="GAH33967.1"/>
    <property type="molecule type" value="Genomic_DNA"/>
</dbReference>
<gene>
    <name evidence="2" type="ORF">S03H2_17811</name>
</gene>
<feature type="domain" description="NAD-dependent epimerase/dehydratase" evidence="1">
    <location>
        <begin position="3"/>
        <end position="171"/>
    </location>
</feature>
<dbReference type="InterPro" id="IPR050177">
    <property type="entry name" value="Lipid_A_modif_metabolic_enz"/>
</dbReference>
<dbReference type="SUPFAM" id="SSF51735">
    <property type="entry name" value="NAD(P)-binding Rossmann-fold domains"/>
    <property type="match status" value="1"/>
</dbReference>
<feature type="non-terminal residue" evidence="2">
    <location>
        <position position="262"/>
    </location>
</feature>
<dbReference type="InterPro" id="IPR001509">
    <property type="entry name" value="Epimerase_deHydtase"/>
</dbReference>
<evidence type="ECO:0000259" key="1">
    <source>
        <dbReference type="Pfam" id="PF01370"/>
    </source>
</evidence>
<accession>X1EN48</accession>
<protein>
    <recommendedName>
        <fullName evidence="1">NAD-dependent epimerase/dehydratase domain-containing protein</fullName>
    </recommendedName>
</protein>
<sequence>MAILLTGAGGFLAKALIPCLLERGNKVYGLYHKPPRQHIPHRLLVLVGDITKEGLGVENCPSGIDAIYHLAARVDLTDNKKVWEANVDGTKNVLSFMKHHNIPRLLFMSTAYNQHRNNYEVSKEQAERDVLSARATQGLKVCIIKPSIIIGSKENPGTDQTINHVALTIAKVYSRVQAARKKVQDTLALPPLELGFRVKGKPQATLNVIPVGVVAYEIAHLDGEGTFYITNPKPPLLRDVASEIGDALGLNIQIVKEFRSYP</sequence>
<dbReference type="InterPro" id="IPR036291">
    <property type="entry name" value="NAD(P)-bd_dom_sf"/>
</dbReference>
<dbReference type="PANTHER" id="PTHR43245">
    <property type="entry name" value="BIFUNCTIONAL POLYMYXIN RESISTANCE PROTEIN ARNA"/>
    <property type="match status" value="1"/>
</dbReference>
<comment type="caution">
    <text evidence="2">The sequence shown here is derived from an EMBL/GenBank/DDBJ whole genome shotgun (WGS) entry which is preliminary data.</text>
</comment>
<evidence type="ECO:0000313" key="2">
    <source>
        <dbReference type="EMBL" id="GAH33967.1"/>
    </source>
</evidence>
<dbReference type="Pfam" id="PF01370">
    <property type="entry name" value="Epimerase"/>
    <property type="match status" value="1"/>
</dbReference>
<dbReference type="PANTHER" id="PTHR43245:SF51">
    <property type="entry name" value="SHORT CHAIN DEHYDROGENASE_REDUCTASE FAMILY 42E, MEMBER 2"/>
    <property type="match status" value="1"/>
</dbReference>
<name>X1EN48_9ZZZZ</name>
<dbReference type="Gene3D" id="3.40.50.720">
    <property type="entry name" value="NAD(P)-binding Rossmann-like Domain"/>
    <property type="match status" value="1"/>
</dbReference>
<dbReference type="AlphaFoldDB" id="X1EN48"/>